<evidence type="ECO:0000256" key="1">
    <source>
        <dbReference type="ARBA" id="ARBA00004761"/>
    </source>
</evidence>
<comment type="pathway">
    <text evidence="1">Carbohydrate acid metabolism.</text>
</comment>
<dbReference type="InterPro" id="IPR000887">
    <property type="entry name" value="Aldlse_KDPG_KHG"/>
</dbReference>
<dbReference type="NCBIfam" id="TIGR01182">
    <property type="entry name" value="eda"/>
    <property type="match status" value="1"/>
</dbReference>
<dbReference type="Pfam" id="PF01081">
    <property type="entry name" value="Aldolase"/>
    <property type="match status" value="1"/>
</dbReference>
<evidence type="ECO:0000256" key="5">
    <source>
        <dbReference type="ARBA" id="ARBA00023277"/>
    </source>
</evidence>
<protein>
    <submittedName>
        <fullName evidence="6">Bifunctional 4-hydroxy-2-oxoglutarate aldolase/2-dehydro-3-deoxy-phosphogluconate aldolase</fullName>
    </submittedName>
</protein>
<comment type="caution">
    <text evidence="6">The sequence shown here is derived from an EMBL/GenBank/DDBJ whole genome shotgun (WGS) entry which is preliminary data.</text>
</comment>
<evidence type="ECO:0000256" key="2">
    <source>
        <dbReference type="ARBA" id="ARBA00006906"/>
    </source>
</evidence>
<reference evidence="6 7" key="1">
    <citation type="submission" date="2024-01" db="EMBL/GenBank/DDBJ databases">
        <title>Genome mining of biosynthetic gene clusters to explore secondary metabolites of Streptomyces sp.</title>
        <authorList>
            <person name="Baig A."/>
            <person name="Ajitkumar Shintre N."/>
            <person name="Kumar H."/>
            <person name="Anbarasu A."/>
            <person name="Ramaiah S."/>
        </authorList>
    </citation>
    <scope>NUCLEOTIDE SEQUENCE [LARGE SCALE GENOMIC DNA]</scope>
    <source>
        <strain evidence="6 7">A57</strain>
    </source>
</reference>
<dbReference type="RefSeq" id="WP_376733596.1">
    <property type="nucleotide sequence ID" value="NZ_JAYMRP010000016.1"/>
</dbReference>
<comment type="similarity">
    <text evidence="2">Belongs to the KHG/KDPG aldolase family.</text>
</comment>
<dbReference type="PANTHER" id="PTHR30246">
    <property type="entry name" value="2-KETO-3-DEOXY-6-PHOSPHOGLUCONATE ALDOLASE"/>
    <property type="match status" value="1"/>
</dbReference>
<sequence length="225" mass="22519">MTGAPTPTPAQPHCPITEKIVTRGVIAILRAPTAAHFPAIAETLLNAGIHALEITLTTRGALRCIRDLTAAYGPDALIGAGTVLTGSQAQECADAGAAFVVSPVVAPDVVRTARAAGMAAYPGALTPTEIHAAYRTGAPAVKLFPASAVSPRYLSDLNGPLPGIPLIPTGGISLTDIPEWITAGASAVGLGTPLIGAAAAEGVDGGLADRGRRALAGVCEARTVR</sequence>
<gene>
    <name evidence="6" type="ORF">VSS16_19640</name>
</gene>
<dbReference type="PANTHER" id="PTHR30246:SF1">
    <property type="entry name" value="2-DEHYDRO-3-DEOXY-6-PHOSPHOGALACTONATE ALDOLASE-RELATED"/>
    <property type="match status" value="1"/>
</dbReference>
<dbReference type="InterPro" id="IPR013785">
    <property type="entry name" value="Aldolase_TIM"/>
</dbReference>
<dbReference type="CDD" id="cd00452">
    <property type="entry name" value="KDPG_aldolase"/>
    <property type="match status" value="1"/>
</dbReference>
<evidence type="ECO:0000313" key="6">
    <source>
        <dbReference type="EMBL" id="MFB8774915.1"/>
    </source>
</evidence>
<dbReference type="SUPFAM" id="SSF51569">
    <property type="entry name" value="Aldolase"/>
    <property type="match status" value="1"/>
</dbReference>
<evidence type="ECO:0000313" key="7">
    <source>
        <dbReference type="Proteomes" id="UP001585080"/>
    </source>
</evidence>
<proteinExistence type="inferred from homology"/>
<evidence type="ECO:0000256" key="3">
    <source>
        <dbReference type="ARBA" id="ARBA00011233"/>
    </source>
</evidence>
<name>A0ABV5EDM1_9ACTN</name>
<keyword evidence="4" id="KW-0456">Lyase</keyword>
<accession>A0ABV5EDM1</accession>
<evidence type="ECO:0000256" key="4">
    <source>
        <dbReference type="ARBA" id="ARBA00023239"/>
    </source>
</evidence>
<dbReference type="EMBL" id="JAYMRP010000016">
    <property type="protein sequence ID" value="MFB8774915.1"/>
    <property type="molecule type" value="Genomic_DNA"/>
</dbReference>
<keyword evidence="7" id="KW-1185">Reference proteome</keyword>
<dbReference type="Proteomes" id="UP001585080">
    <property type="component" value="Unassembled WGS sequence"/>
</dbReference>
<organism evidence="6 7">
    <name type="scientific">Streptomyces broussonetiae</name>
    <dbReference type="NCBI Taxonomy" id="2686304"/>
    <lineage>
        <taxon>Bacteria</taxon>
        <taxon>Bacillati</taxon>
        <taxon>Actinomycetota</taxon>
        <taxon>Actinomycetes</taxon>
        <taxon>Kitasatosporales</taxon>
        <taxon>Streptomycetaceae</taxon>
        <taxon>Streptomyces</taxon>
    </lineage>
</organism>
<comment type="subunit">
    <text evidence="3">Homotrimer.</text>
</comment>
<dbReference type="Gene3D" id="3.20.20.70">
    <property type="entry name" value="Aldolase class I"/>
    <property type="match status" value="1"/>
</dbReference>
<keyword evidence="5" id="KW-0119">Carbohydrate metabolism</keyword>